<comment type="caution">
    <text evidence="2">The sequence shown here is derived from an EMBL/GenBank/DDBJ whole genome shotgun (WGS) entry which is preliminary data.</text>
</comment>
<dbReference type="InterPro" id="IPR012337">
    <property type="entry name" value="RNaseH-like_sf"/>
</dbReference>
<dbReference type="EMBL" id="CAKKTJ010000327">
    <property type="protein sequence ID" value="CAH0481303.1"/>
    <property type="molecule type" value="Genomic_DNA"/>
</dbReference>
<proteinExistence type="predicted"/>
<dbReference type="AlphaFoldDB" id="A0AAU9LK74"/>
<organism evidence="2 3">
    <name type="scientific">Peronospora belbahrii</name>
    <dbReference type="NCBI Taxonomy" id="622444"/>
    <lineage>
        <taxon>Eukaryota</taxon>
        <taxon>Sar</taxon>
        <taxon>Stramenopiles</taxon>
        <taxon>Oomycota</taxon>
        <taxon>Peronosporomycetes</taxon>
        <taxon>Peronosporales</taxon>
        <taxon>Peronosporaceae</taxon>
        <taxon>Peronospora</taxon>
    </lineage>
</organism>
<dbReference type="InterPro" id="IPR050951">
    <property type="entry name" value="Retrovirus_Pol_polyprotein"/>
</dbReference>
<dbReference type="PANTHER" id="PTHR37984">
    <property type="entry name" value="PROTEIN CBG26694"/>
    <property type="match status" value="1"/>
</dbReference>
<reference evidence="2" key="1">
    <citation type="submission" date="2021-11" db="EMBL/GenBank/DDBJ databases">
        <authorList>
            <person name="Islam A."/>
            <person name="Islam S."/>
            <person name="Flora M.S."/>
            <person name="Rahman M."/>
            <person name="Ziaur R.M."/>
            <person name="Epstein J.H."/>
            <person name="Hassan M."/>
            <person name="Klassen M."/>
            <person name="Woodard K."/>
            <person name="Webb A."/>
            <person name="Webby R.J."/>
            <person name="El Zowalaty M.E."/>
        </authorList>
    </citation>
    <scope>NUCLEOTIDE SEQUENCE</scope>
    <source>
        <strain evidence="2">Pbs3</strain>
    </source>
</reference>
<accession>A0AAU9LK74</accession>
<dbReference type="PROSITE" id="PS50994">
    <property type="entry name" value="INTEGRASE"/>
    <property type="match status" value="1"/>
</dbReference>
<dbReference type="GO" id="GO:0003676">
    <property type="term" value="F:nucleic acid binding"/>
    <property type="evidence" value="ECO:0007669"/>
    <property type="project" value="InterPro"/>
</dbReference>
<dbReference type="Gene3D" id="3.30.420.10">
    <property type="entry name" value="Ribonuclease H-like superfamily/Ribonuclease H"/>
    <property type="match status" value="1"/>
</dbReference>
<evidence type="ECO:0000313" key="2">
    <source>
        <dbReference type="EMBL" id="CAH0481303.1"/>
    </source>
</evidence>
<evidence type="ECO:0000259" key="1">
    <source>
        <dbReference type="PROSITE" id="PS50994"/>
    </source>
</evidence>
<dbReference type="PANTHER" id="PTHR37984:SF5">
    <property type="entry name" value="PROTEIN NYNRIN-LIKE"/>
    <property type="match status" value="1"/>
</dbReference>
<dbReference type="InterPro" id="IPR036397">
    <property type="entry name" value="RNaseH_sf"/>
</dbReference>
<gene>
    <name evidence="2" type="ORF">PBS003_LOCUS7909</name>
</gene>
<sequence length="147" mass="16404">MYKLVHKWACSCEVCQRVQPAPSLQARLCPLPIATEVWNSVSMDFVFGLPADAQGRTGGLVIVDRLGKIVHLSPVVASITAEETAYLFIDMVFRHHGMPATIVLNRDTCFITAFWSRLFEISGTRLILSTGAHPETDDQTERVNRVF</sequence>
<protein>
    <recommendedName>
        <fullName evidence="1">Integrase catalytic domain-containing protein</fullName>
    </recommendedName>
</protein>
<dbReference type="SUPFAM" id="SSF53098">
    <property type="entry name" value="Ribonuclease H-like"/>
    <property type="match status" value="1"/>
</dbReference>
<dbReference type="InterPro" id="IPR001584">
    <property type="entry name" value="Integrase_cat-core"/>
</dbReference>
<evidence type="ECO:0000313" key="3">
    <source>
        <dbReference type="Proteomes" id="UP001160483"/>
    </source>
</evidence>
<feature type="domain" description="Integrase catalytic" evidence="1">
    <location>
        <begin position="28"/>
        <end position="147"/>
    </location>
</feature>
<name>A0AAU9LK74_9STRA</name>
<dbReference type="Proteomes" id="UP001160483">
    <property type="component" value="Unassembled WGS sequence"/>
</dbReference>
<dbReference type="GO" id="GO:0015074">
    <property type="term" value="P:DNA integration"/>
    <property type="evidence" value="ECO:0007669"/>
    <property type="project" value="InterPro"/>
</dbReference>